<gene>
    <name evidence="2" type="ORF">IFJ75_16970</name>
</gene>
<dbReference type="Gene3D" id="2.130.10.10">
    <property type="entry name" value="YVTN repeat-like/Quinoprotein amine dehydrogenase"/>
    <property type="match status" value="1"/>
</dbReference>
<dbReference type="SUPFAM" id="SSF50969">
    <property type="entry name" value="YVTN repeat-like/Quinoprotein amine dehydrogenase"/>
    <property type="match status" value="1"/>
</dbReference>
<evidence type="ECO:0000313" key="3">
    <source>
        <dbReference type="Proteomes" id="UP000663918"/>
    </source>
</evidence>
<keyword evidence="3" id="KW-1185">Reference proteome</keyword>
<dbReference type="InterPro" id="IPR007788">
    <property type="entry name" value="QCT"/>
</dbReference>
<dbReference type="KEGG" id="bgoe:IFJ75_16970"/>
<name>A0A975GV15_9CAUL</name>
<protein>
    <submittedName>
        <fullName evidence="2">Glutaminyl-peptide cyclotransferase</fullName>
    </submittedName>
</protein>
<feature type="chain" id="PRO_5038046198" evidence="1">
    <location>
        <begin position="21"/>
        <end position="285"/>
    </location>
</feature>
<dbReference type="Proteomes" id="UP000663918">
    <property type="component" value="Chromosome"/>
</dbReference>
<dbReference type="InterPro" id="IPR011044">
    <property type="entry name" value="Quino_amine_DH_bsu"/>
</dbReference>
<feature type="signal peptide" evidence="1">
    <location>
        <begin position="1"/>
        <end position="20"/>
    </location>
</feature>
<dbReference type="Pfam" id="PF05096">
    <property type="entry name" value="Glu_cyclase_2"/>
    <property type="match status" value="1"/>
</dbReference>
<keyword evidence="1" id="KW-0732">Signal</keyword>
<dbReference type="InterPro" id="IPR015943">
    <property type="entry name" value="WD40/YVTN_repeat-like_dom_sf"/>
</dbReference>
<dbReference type="PANTHER" id="PTHR31270:SF1">
    <property type="entry name" value="GLUTAMINYL-PEPTIDE CYCLOTRANSFERASE"/>
    <property type="match status" value="1"/>
</dbReference>
<dbReference type="GO" id="GO:0016603">
    <property type="term" value="F:glutaminyl-peptide cyclotransferase activity"/>
    <property type="evidence" value="ECO:0007669"/>
    <property type="project" value="InterPro"/>
</dbReference>
<sequence>MRLSLPVRLSALFMLLGACAAPMGAASAPLAEAAQAPPAAGTTGTVPVLGYEIVRTFPHATDAFTEGLFYRGEGAEAELVESTGRFPSDIRIVRLADGEVLRKRVLDTAYFGEGIVQVGDRLISLTWRNHLGFIWNATDLSPMGLFSYTGEGWALTKDDHRIIMSDGTPALRFLDPQTLAVTGRLTVTADGRPVDQLNELEWVADADAPGGGYIYANIWQTDRIARIDPTNGHVVAWIDLTGLFPESERKDVNDDVLNGIAWDAAGKRLFVTGKNWPQLFEIRIK</sequence>
<dbReference type="AlphaFoldDB" id="A0A975GV15"/>
<evidence type="ECO:0000313" key="2">
    <source>
        <dbReference type="EMBL" id="QTC90896.1"/>
    </source>
</evidence>
<accession>A0A975GV15</accession>
<dbReference type="EMBL" id="CP062222">
    <property type="protein sequence ID" value="QTC90896.1"/>
    <property type="molecule type" value="Genomic_DNA"/>
</dbReference>
<reference evidence="2" key="1">
    <citation type="submission" date="2020-09" db="EMBL/GenBank/DDBJ databases">
        <title>Brevundimonas sp. LVF2 isolated from a puddle in Goettingen, Germany.</title>
        <authorList>
            <person name="Friedrich I."/>
            <person name="Klassen A."/>
            <person name="Hannes N."/>
            <person name="Schneider D."/>
            <person name="Hertel R."/>
            <person name="Daniel R."/>
        </authorList>
    </citation>
    <scope>NUCLEOTIDE SEQUENCE</scope>
    <source>
        <strain evidence="2">LVF2</strain>
    </source>
</reference>
<organism evidence="2 3">
    <name type="scientific">Brevundimonas goettingensis</name>
    <dbReference type="NCBI Taxonomy" id="2774190"/>
    <lineage>
        <taxon>Bacteria</taxon>
        <taxon>Pseudomonadati</taxon>
        <taxon>Pseudomonadota</taxon>
        <taxon>Alphaproteobacteria</taxon>
        <taxon>Caulobacterales</taxon>
        <taxon>Caulobacteraceae</taxon>
        <taxon>Brevundimonas</taxon>
    </lineage>
</organism>
<dbReference type="RefSeq" id="WP_207869710.1">
    <property type="nucleotide sequence ID" value="NZ_CP062222.1"/>
</dbReference>
<proteinExistence type="predicted"/>
<evidence type="ECO:0000256" key="1">
    <source>
        <dbReference type="SAM" id="SignalP"/>
    </source>
</evidence>
<dbReference type="PROSITE" id="PS51257">
    <property type="entry name" value="PROKAR_LIPOPROTEIN"/>
    <property type="match status" value="1"/>
</dbReference>
<dbReference type="PANTHER" id="PTHR31270">
    <property type="entry name" value="GLUTAMINYL-PEPTIDE CYCLOTRANSFERASE"/>
    <property type="match status" value="1"/>
</dbReference>